<organism evidence="3 4">
    <name type="scientific">Knoellia subterranea KCTC 19937</name>
    <dbReference type="NCBI Taxonomy" id="1385521"/>
    <lineage>
        <taxon>Bacteria</taxon>
        <taxon>Bacillati</taxon>
        <taxon>Actinomycetota</taxon>
        <taxon>Actinomycetes</taxon>
        <taxon>Micrococcales</taxon>
        <taxon>Intrasporangiaceae</taxon>
        <taxon>Knoellia</taxon>
    </lineage>
</organism>
<feature type="compositionally biased region" description="Acidic residues" evidence="1">
    <location>
        <begin position="93"/>
        <end position="124"/>
    </location>
</feature>
<dbReference type="EMBL" id="AVPK01000003">
    <property type="protein sequence ID" value="KGN38304.1"/>
    <property type="molecule type" value="Genomic_DNA"/>
</dbReference>
<proteinExistence type="predicted"/>
<protein>
    <recommendedName>
        <fullName evidence="2">DUF5709 domain-containing protein</fullName>
    </recommendedName>
</protein>
<dbReference type="Pfam" id="PF18970">
    <property type="entry name" value="DUF5709"/>
    <property type="match status" value="1"/>
</dbReference>
<dbReference type="OrthoDB" id="3212066at2"/>
<keyword evidence="4" id="KW-1185">Reference proteome</keyword>
<dbReference type="eggNOG" id="ENOG5033198">
    <property type="taxonomic scope" value="Bacteria"/>
</dbReference>
<name>A0A0A0JNG3_9MICO</name>
<evidence type="ECO:0000313" key="3">
    <source>
        <dbReference type="EMBL" id="KGN38304.1"/>
    </source>
</evidence>
<gene>
    <name evidence="3" type="ORF">N803_11245</name>
</gene>
<comment type="caution">
    <text evidence="3">The sequence shown here is derived from an EMBL/GenBank/DDBJ whole genome shotgun (WGS) entry which is preliminary data.</text>
</comment>
<dbReference type="Proteomes" id="UP000030011">
    <property type="component" value="Unassembled WGS sequence"/>
</dbReference>
<feature type="compositionally biased region" description="Polar residues" evidence="1">
    <location>
        <begin position="1"/>
        <end position="11"/>
    </location>
</feature>
<feature type="compositionally biased region" description="Polar residues" evidence="1">
    <location>
        <begin position="49"/>
        <end position="65"/>
    </location>
</feature>
<dbReference type="AlphaFoldDB" id="A0A0A0JNG3"/>
<accession>A0A0A0JNG3</accession>
<dbReference type="InterPro" id="IPR043763">
    <property type="entry name" value="DUF5709"/>
</dbReference>
<evidence type="ECO:0000256" key="1">
    <source>
        <dbReference type="SAM" id="MobiDB-lite"/>
    </source>
</evidence>
<evidence type="ECO:0000313" key="4">
    <source>
        <dbReference type="Proteomes" id="UP000030011"/>
    </source>
</evidence>
<sequence>MSDTSETSGTENFDDDLGSVSLDDAVDAGDGQPDLLDSSEGDSLPSTPPDQMSRATEWGTTASEQAQEETIDQRIAQEEPDPNSAYGAPDNESGLDDPSDVGGDDPDAIPAEDDFLGDPGEDLDGSSLTSPDEGAREDDEKALIGDDGFAPGESESPEESAMRIVEE</sequence>
<reference evidence="3 4" key="1">
    <citation type="submission" date="2013-08" db="EMBL/GenBank/DDBJ databases">
        <title>The genome sequence of Knoellia subterranea.</title>
        <authorList>
            <person name="Zhu W."/>
            <person name="Wang G."/>
        </authorList>
    </citation>
    <scope>NUCLEOTIDE SEQUENCE [LARGE SCALE GENOMIC DNA]</scope>
    <source>
        <strain evidence="3 4">KCTC 19937</strain>
    </source>
</reference>
<evidence type="ECO:0000259" key="2">
    <source>
        <dbReference type="Pfam" id="PF18970"/>
    </source>
</evidence>
<feature type="domain" description="DUF5709" evidence="2">
    <location>
        <begin position="120"/>
        <end position="167"/>
    </location>
</feature>
<dbReference type="RefSeq" id="WP_035903896.1">
    <property type="nucleotide sequence ID" value="NZ_AVPK01000003.1"/>
</dbReference>
<dbReference type="STRING" id="1385521.N803_11245"/>
<feature type="region of interest" description="Disordered" evidence="1">
    <location>
        <begin position="1"/>
        <end position="167"/>
    </location>
</feature>